<dbReference type="AlphaFoldDB" id="A0A166NFY4"/>
<dbReference type="Proteomes" id="UP000077266">
    <property type="component" value="Unassembled WGS sequence"/>
</dbReference>
<sequence>MRSRPSPTLVRAAGIEELCRSQPALLTPHFASYPHHIARQTSPTMPTVRRRRDHAKRVPDGGNAIPLPTDVDTMPTVLRRRHHAKRVPDGVNAIPLPTGIDRGWTLPPLPQTVNTNIGFPPGVSAVATYATPSRPPAPAPRPQLPHLRPYILASHVPNVIWLSRPDGDIQIRPSPGRVATCLRFASPDANDASIRCALDGGAMTGDVLHVERCLAYAPQCHVGVPDTVAETHLQRMLALGTPTSYAPFSGSPHRSLTDAFRSGSVPCLLFAAEGYNVAVDGLFAVASRIPHSCVPNAKLRWDADARALELVAIRSIVVDEEITVSRLPQVLLLAPARERQAWLKRELDIDCVCPSCTLPAPSNSRRTAIAQHSTTIAVALIADLQNPHYTSEGLMLELDETAWEIVALCEEEGLHFRLVLPHIALARKLADRLDSFGDTSRAISWDRVARAEASAFDDTDDFTLFGASASIPVFANPPAVPTKRKKPLRYTL</sequence>
<dbReference type="SUPFAM" id="SSF82199">
    <property type="entry name" value="SET domain"/>
    <property type="match status" value="1"/>
</dbReference>
<dbReference type="EMBL" id="KV426679">
    <property type="protein sequence ID" value="KZV79117.1"/>
    <property type="molecule type" value="Genomic_DNA"/>
</dbReference>
<dbReference type="OrthoDB" id="265717at2759"/>
<reference evidence="2 3" key="1">
    <citation type="journal article" date="2016" name="Mol. Biol. Evol.">
        <title>Comparative Genomics of Early-Diverging Mushroom-Forming Fungi Provides Insights into the Origins of Lignocellulose Decay Capabilities.</title>
        <authorList>
            <person name="Nagy L.G."/>
            <person name="Riley R."/>
            <person name="Tritt A."/>
            <person name="Adam C."/>
            <person name="Daum C."/>
            <person name="Floudas D."/>
            <person name="Sun H."/>
            <person name="Yadav J.S."/>
            <person name="Pangilinan J."/>
            <person name="Larsson K.H."/>
            <person name="Matsuura K."/>
            <person name="Barry K."/>
            <person name="Labutti K."/>
            <person name="Kuo R."/>
            <person name="Ohm R.A."/>
            <person name="Bhattacharya S.S."/>
            <person name="Shirouzu T."/>
            <person name="Yoshinaga Y."/>
            <person name="Martin F.M."/>
            <person name="Grigoriev I.V."/>
            <person name="Hibbett D.S."/>
        </authorList>
    </citation>
    <scope>NUCLEOTIDE SEQUENCE [LARGE SCALE GENOMIC DNA]</scope>
    <source>
        <strain evidence="2 3">HHB12029</strain>
    </source>
</reference>
<evidence type="ECO:0000313" key="2">
    <source>
        <dbReference type="EMBL" id="KZV79117.1"/>
    </source>
</evidence>
<dbReference type="InterPro" id="IPR001214">
    <property type="entry name" value="SET_dom"/>
</dbReference>
<dbReference type="PANTHER" id="PTHR47332">
    <property type="entry name" value="SET DOMAIN-CONTAINING PROTEIN 5"/>
    <property type="match status" value="1"/>
</dbReference>
<protein>
    <recommendedName>
        <fullName evidence="1">SET domain-containing protein</fullName>
    </recommendedName>
</protein>
<evidence type="ECO:0000313" key="3">
    <source>
        <dbReference type="Proteomes" id="UP000077266"/>
    </source>
</evidence>
<dbReference type="Pfam" id="PF00856">
    <property type="entry name" value="SET"/>
    <property type="match status" value="1"/>
</dbReference>
<dbReference type="PANTHER" id="PTHR47332:SF4">
    <property type="entry name" value="SET DOMAIN-CONTAINING PROTEIN 5"/>
    <property type="match status" value="1"/>
</dbReference>
<organism evidence="2 3">
    <name type="scientific">Exidia glandulosa HHB12029</name>
    <dbReference type="NCBI Taxonomy" id="1314781"/>
    <lineage>
        <taxon>Eukaryota</taxon>
        <taxon>Fungi</taxon>
        <taxon>Dikarya</taxon>
        <taxon>Basidiomycota</taxon>
        <taxon>Agaricomycotina</taxon>
        <taxon>Agaricomycetes</taxon>
        <taxon>Auriculariales</taxon>
        <taxon>Exidiaceae</taxon>
        <taxon>Exidia</taxon>
    </lineage>
</organism>
<accession>A0A166NFY4</accession>
<name>A0A166NFY4_EXIGL</name>
<gene>
    <name evidence="2" type="ORF">EXIGLDRAFT_481179</name>
</gene>
<dbReference type="InterPro" id="IPR046341">
    <property type="entry name" value="SET_dom_sf"/>
</dbReference>
<feature type="domain" description="SET" evidence="1">
    <location>
        <begin position="285"/>
        <end position="325"/>
    </location>
</feature>
<dbReference type="STRING" id="1314781.A0A166NFY4"/>
<keyword evidence="3" id="KW-1185">Reference proteome</keyword>
<dbReference type="InterPro" id="IPR053185">
    <property type="entry name" value="SET_domain_protein"/>
</dbReference>
<proteinExistence type="predicted"/>
<evidence type="ECO:0000259" key="1">
    <source>
        <dbReference type="Pfam" id="PF00856"/>
    </source>
</evidence>
<dbReference type="InParanoid" id="A0A166NFY4"/>
<dbReference type="CDD" id="cd20071">
    <property type="entry name" value="SET_SMYD"/>
    <property type="match status" value="1"/>
</dbReference>
<dbReference type="Gene3D" id="2.170.270.10">
    <property type="entry name" value="SET domain"/>
    <property type="match status" value="1"/>
</dbReference>